<dbReference type="EMBL" id="OD002179">
    <property type="protein sequence ID" value="CAD7404456.1"/>
    <property type="molecule type" value="Genomic_DNA"/>
</dbReference>
<proteinExistence type="predicted"/>
<evidence type="ECO:0000256" key="1">
    <source>
        <dbReference type="SAM" id="MobiDB-lite"/>
    </source>
</evidence>
<dbReference type="AlphaFoldDB" id="A0A7R9CYJ7"/>
<protein>
    <submittedName>
        <fullName evidence="2">Uncharacterized protein</fullName>
    </submittedName>
</protein>
<accession>A0A7R9CYJ7</accession>
<organism evidence="2">
    <name type="scientific">Timema poppense</name>
    <name type="common">Walking stick</name>
    <dbReference type="NCBI Taxonomy" id="170557"/>
    <lineage>
        <taxon>Eukaryota</taxon>
        <taxon>Metazoa</taxon>
        <taxon>Ecdysozoa</taxon>
        <taxon>Arthropoda</taxon>
        <taxon>Hexapoda</taxon>
        <taxon>Insecta</taxon>
        <taxon>Pterygota</taxon>
        <taxon>Neoptera</taxon>
        <taxon>Polyneoptera</taxon>
        <taxon>Phasmatodea</taxon>
        <taxon>Timematodea</taxon>
        <taxon>Timematoidea</taxon>
        <taxon>Timematidae</taxon>
        <taxon>Timema</taxon>
    </lineage>
</organism>
<sequence>MSTEVVRLERLYALSTICVKGVGIRKVELEEVNPHLRGGRAENHLGKTTSSSPDRDSNLALPVLSSRAQHDKRVSQLRHRERGGGIVVATASDLDGGLVVRREIRSSRVGSGGERLSVEMGKLYLRRKGEAEGLNHVAPVRASFNAHRVPLDDFPFWKEISQVRFHFYFKKKLQFSSGRCFAIRPINYY</sequence>
<gene>
    <name evidence="2" type="ORF">TPSB3V08_LOCUS4505</name>
</gene>
<name>A0A7R9CYJ7_TIMPO</name>
<feature type="region of interest" description="Disordered" evidence="1">
    <location>
        <begin position="38"/>
        <end position="57"/>
    </location>
</feature>
<reference evidence="2" key="1">
    <citation type="submission" date="2020-11" db="EMBL/GenBank/DDBJ databases">
        <authorList>
            <person name="Tran Van P."/>
        </authorList>
    </citation>
    <scope>NUCLEOTIDE SEQUENCE</scope>
</reference>
<evidence type="ECO:0000313" key="2">
    <source>
        <dbReference type="EMBL" id="CAD7404456.1"/>
    </source>
</evidence>